<dbReference type="EMBL" id="BART01025160">
    <property type="protein sequence ID" value="GAG97474.1"/>
    <property type="molecule type" value="Genomic_DNA"/>
</dbReference>
<protein>
    <recommendedName>
        <fullName evidence="1">Polymerase/histidinol phosphatase N-terminal domain-containing protein</fullName>
    </recommendedName>
</protein>
<evidence type="ECO:0000313" key="2">
    <source>
        <dbReference type="EMBL" id="GAG97474.1"/>
    </source>
</evidence>
<organism evidence="2">
    <name type="scientific">marine sediment metagenome</name>
    <dbReference type="NCBI Taxonomy" id="412755"/>
    <lineage>
        <taxon>unclassified sequences</taxon>
        <taxon>metagenomes</taxon>
        <taxon>ecological metagenomes</taxon>
    </lineage>
</organism>
<dbReference type="GO" id="GO:0008270">
    <property type="term" value="F:zinc ion binding"/>
    <property type="evidence" value="ECO:0007669"/>
    <property type="project" value="TreeGrafter"/>
</dbReference>
<accession>X1BNL9</accession>
<proteinExistence type="predicted"/>
<dbReference type="InterPro" id="IPR016195">
    <property type="entry name" value="Pol/histidinol_Pase-like"/>
</dbReference>
<dbReference type="Pfam" id="PF02811">
    <property type="entry name" value="PHP"/>
    <property type="match status" value="1"/>
</dbReference>
<sequence>AFKHSVDPTELREDRGEVQAALAGNLPDFIELRDIQSELHTHSPWSDGKVTIKEMALAARERGYKVLAVTDHSPSLGITQGVTLEDIRDQRAEIDAAQKEIGDSIMILQGSEVEIKADGSLDYPDEVLAELDIVFASLHVSLRQPGDQVTQRLLNAIRNPHVDVIGHPTGRLIPDREGSDLDMEAVFAKSAQSGVALEISAHPERLDLNDIHARQAIEMGIPLSINTDAHSPEELDLMHFGIATARRGWVEAEHVINTWEPERLLSWLRSRG</sequence>
<dbReference type="Gene3D" id="3.20.20.140">
    <property type="entry name" value="Metal-dependent hydrolases"/>
    <property type="match status" value="1"/>
</dbReference>
<dbReference type="PANTHER" id="PTHR36928:SF1">
    <property type="entry name" value="PHOSPHATASE YCDX-RELATED"/>
    <property type="match status" value="1"/>
</dbReference>
<feature type="non-terminal residue" evidence="2">
    <location>
        <position position="1"/>
    </location>
</feature>
<dbReference type="InterPro" id="IPR050243">
    <property type="entry name" value="PHP_phosphatase"/>
</dbReference>
<comment type="caution">
    <text evidence="2">The sequence shown here is derived from an EMBL/GenBank/DDBJ whole genome shotgun (WGS) entry which is preliminary data.</text>
</comment>
<dbReference type="CDD" id="cd07436">
    <property type="entry name" value="PHP_PolX"/>
    <property type="match status" value="1"/>
</dbReference>
<evidence type="ECO:0000259" key="1">
    <source>
        <dbReference type="SMART" id="SM00481"/>
    </source>
</evidence>
<dbReference type="AlphaFoldDB" id="X1BNL9"/>
<dbReference type="GO" id="GO:0042578">
    <property type="term" value="F:phosphoric ester hydrolase activity"/>
    <property type="evidence" value="ECO:0007669"/>
    <property type="project" value="TreeGrafter"/>
</dbReference>
<dbReference type="SMART" id="SM00481">
    <property type="entry name" value="POLIIIAc"/>
    <property type="match status" value="1"/>
</dbReference>
<dbReference type="FunFam" id="3.20.20.140:FF:000047">
    <property type="entry name" value="PHP domain-containing protein"/>
    <property type="match status" value="1"/>
</dbReference>
<dbReference type="InterPro" id="IPR003141">
    <property type="entry name" value="Pol/His_phosphatase_N"/>
</dbReference>
<gene>
    <name evidence="2" type="ORF">S01H4_45227</name>
</gene>
<dbReference type="SUPFAM" id="SSF89550">
    <property type="entry name" value="PHP domain-like"/>
    <property type="match status" value="1"/>
</dbReference>
<reference evidence="2" key="1">
    <citation type="journal article" date="2014" name="Front. Microbiol.">
        <title>High frequency of phylogenetically diverse reductive dehalogenase-homologous genes in deep subseafloor sedimentary metagenomes.</title>
        <authorList>
            <person name="Kawai M."/>
            <person name="Futagami T."/>
            <person name="Toyoda A."/>
            <person name="Takaki Y."/>
            <person name="Nishi S."/>
            <person name="Hori S."/>
            <person name="Arai W."/>
            <person name="Tsubouchi T."/>
            <person name="Morono Y."/>
            <person name="Uchiyama I."/>
            <person name="Ito T."/>
            <person name="Fujiyama A."/>
            <person name="Inagaki F."/>
            <person name="Takami H."/>
        </authorList>
    </citation>
    <scope>NUCLEOTIDE SEQUENCE</scope>
    <source>
        <strain evidence="2">Expedition CK06-06</strain>
    </source>
</reference>
<dbReference type="GO" id="GO:0005829">
    <property type="term" value="C:cytosol"/>
    <property type="evidence" value="ECO:0007669"/>
    <property type="project" value="TreeGrafter"/>
</dbReference>
<dbReference type="PANTHER" id="PTHR36928">
    <property type="entry name" value="PHOSPHATASE YCDX-RELATED"/>
    <property type="match status" value="1"/>
</dbReference>
<dbReference type="InterPro" id="IPR004013">
    <property type="entry name" value="PHP_dom"/>
</dbReference>
<name>X1BNL9_9ZZZZ</name>
<dbReference type="InterPro" id="IPR047967">
    <property type="entry name" value="PolX_PHP"/>
</dbReference>
<feature type="domain" description="Polymerase/histidinol phosphatase N-terminal" evidence="1">
    <location>
        <begin position="37"/>
        <end position="117"/>
    </location>
</feature>